<proteinExistence type="predicted"/>
<feature type="domain" description="RAMA" evidence="2">
    <location>
        <begin position="621"/>
        <end position="719"/>
    </location>
</feature>
<protein>
    <submittedName>
        <fullName evidence="3">DUF262 domain-containing protein</fullName>
    </submittedName>
</protein>
<evidence type="ECO:0000313" key="3">
    <source>
        <dbReference type="EMBL" id="MBL7261579.1"/>
    </source>
</evidence>
<organism evidence="3 4">
    <name type="scientific">Paractinoplanes lichenicola</name>
    <dbReference type="NCBI Taxonomy" id="2802976"/>
    <lineage>
        <taxon>Bacteria</taxon>
        <taxon>Bacillati</taxon>
        <taxon>Actinomycetota</taxon>
        <taxon>Actinomycetes</taxon>
        <taxon>Micromonosporales</taxon>
        <taxon>Micromonosporaceae</taxon>
        <taxon>Paractinoplanes</taxon>
    </lineage>
</organism>
<sequence>MSGSSHPKKIVQAGPATVRMLFEGNAYGLGYFQRRYAWERLQVEKLMLDLVKKFEREWQQNHQVADAMTYEPYFLGSVITYRRADGKYLADGQQRVVTLLLLLIRLYHLTSSREDTRDQSAHLRTLILGGDPVRRQFTITDIGYRACFNDLLNGKEFGAYGGPDVVRVFQAYQDVTQFCLQNLPGEALPNFVTWLLERVSLVELDAGDPDRALEMFVAMNDRGVRLTPLDLLKQYLLSDALPDPGVHDAGWQSMQATLDAVAKDATLDFVRGVLRAHYFHLHPDDGDGITLDEAPHEWLVRHEDAIWPRYKTGDHATLFTEELQPLYPFYADLLRWAAAPVDGHLGTWFNTSNGIIRQFDLTMAAIRSGDDEDVMHRKATLVANFLDLFVVTRGLVAENYGQAEIDELVGELRPAVRESRTVHDLAVALGKAAAEWYPRFGGVLTLRYRERGNRPFVVYFLARLTAWLESRTGRGDRAVHMLSHIDGRGHEVEHLFTSRHAEYRDPLPDGDAYSRQRSRLGALVLLEGSDNASLGALRLADKLSAYRSHYLLAGSLHPDSYGRGEVRFRRFREDENLDFRAYDETVPIPEFVESRSRLFKAMAEKIWAADRLGLILPTEPAAASRARPRRRSRVTLAELIREGMLAPETGLAGMRNRKMFRATLLGDGRIRTASGEPFPSPTAAAEAVLDGKSANGWTFWRIGEGKETLAEVRTRYERRR</sequence>
<dbReference type="InterPro" id="IPR040843">
    <property type="entry name" value="RAMA"/>
</dbReference>
<keyword evidence="4" id="KW-1185">Reference proteome</keyword>
<dbReference type="Proteomes" id="UP000598996">
    <property type="component" value="Unassembled WGS sequence"/>
</dbReference>
<dbReference type="Pfam" id="PF03235">
    <property type="entry name" value="GmrSD_N"/>
    <property type="match status" value="1"/>
</dbReference>
<dbReference type="PANTHER" id="PTHR35149">
    <property type="entry name" value="SLL5132 PROTEIN"/>
    <property type="match status" value="1"/>
</dbReference>
<evidence type="ECO:0000259" key="1">
    <source>
        <dbReference type="Pfam" id="PF03235"/>
    </source>
</evidence>
<dbReference type="InterPro" id="IPR004919">
    <property type="entry name" value="GmrSD_N"/>
</dbReference>
<accession>A0ABS1W4C9</accession>
<reference evidence="3 4" key="1">
    <citation type="submission" date="2021-01" db="EMBL/GenBank/DDBJ databases">
        <title>Actinoplanes sp. nov. LDG1-01 isolated from lichen.</title>
        <authorList>
            <person name="Saeng-In P."/>
            <person name="Phongsopitanun W."/>
            <person name="Kanchanasin P."/>
            <person name="Yuki M."/>
            <person name="Kudo T."/>
            <person name="Ohkuma M."/>
            <person name="Tanasupawat S."/>
        </authorList>
    </citation>
    <scope>NUCLEOTIDE SEQUENCE [LARGE SCALE GENOMIC DNA]</scope>
    <source>
        <strain evidence="3 4">LDG1-01</strain>
    </source>
</reference>
<dbReference type="PANTHER" id="PTHR35149:SF1">
    <property type="entry name" value="DUF5655 DOMAIN-CONTAINING PROTEIN"/>
    <property type="match status" value="1"/>
</dbReference>
<dbReference type="EMBL" id="JAENHO010000020">
    <property type="protein sequence ID" value="MBL7261579.1"/>
    <property type="molecule type" value="Genomic_DNA"/>
</dbReference>
<evidence type="ECO:0000259" key="2">
    <source>
        <dbReference type="Pfam" id="PF18755"/>
    </source>
</evidence>
<dbReference type="RefSeq" id="WP_202998337.1">
    <property type="nucleotide sequence ID" value="NZ_JAENHO010000020.1"/>
</dbReference>
<dbReference type="Pfam" id="PF18755">
    <property type="entry name" value="RAMA"/>
    <property type="match status" value="1"/>
</dbReference>
<name>A0ABS1W4C9_9ACTN</name>
<gene>
    <name evidence="3" type="ORF">JKJ07_45595</name>
</gene>
<feature type="domain" description="GmrSD restriction endonucleases N-terminal" evidence="1">
    <location>
        <begin position="29"/>
        <end position="236"/>
    </location>
</feature>
<comment type="caution">
    <text evidence="3">The sequence shown here is derived from an EMBL/GenBank/DDBJ whole genome shotgun (WGS) entry which is preliminary data.</text>
</comment>
<evidence type="ECO:0000313" key="4">
    <source>
        <dbReference type="Proteomes" id="UP000598996"/>
    </source>
</evidence>